<feature type="compositionally biased region" description="Pro residues" evidence="1">
    <location>
        <begin position="174"/>
        <end position="189"/>
    </location>
</feature>
<feature type="region of interest" description="Disordered" evidence="1">
    <location>
        <begin position="390"/>
        <end position="443"/>
    </location>
</feature>
<reference evidence="2" key="1">
    <citation type="journal article" date="2023" name="Mol. Phylogenet. Evol.">
        <title>Genome-scale phylogeny and comparative genomics of the fungal order Sordariales.</title>
        <authorList>
            <person name="Hensen N."/>
            <person name="Bonometti L."/>
            <person name="Westerberg I."/>
            <person name="Brannstrom I.O."/>
            <person name="Guillou S."/>
            <person name="Cros-Aarteil S."/>
            <person name="Calhoun S."/>
            <person name="Haridas S."/>
            <person name="Kuo A."/>
            <person name="Mondo S."/>
            <person name="Pangilinan J."/>
            <person name="Riley R."/>
            <person name="LaButti K."/>
            <person name="Andreopoulos B."/>
            <person name="Lipzen A."/>
            <person name="Chen C."/>
            <person name="Yan M."/>
            <person name="Daum C."/>
            <person name="Ng V."/>
            <person name="Clum A."/>
            <person name="Steindorff A."/>
            <person name="Ohm R.A."/>
            <person name="Martin F."/>
            <person name="Silar P."/>
            <person name="Natvig D.O."/>
            <person name="Lalanne C."/>
            <person name="Gautier V."/>
            <person name="Ament-Velasquez S.L."/>
            <person name="Kruys A."/>
            <person name="Hutchinson M.I."/>
            <person name="Powell A.J."/>
            <person name="Barry K."/>
            <person name="Miller A.N."/>
            <person name="Grigoriev I.V."/>
            <person name="Debuchy R."/>
            <person name="Gladieux P."/>
            <person name="Hiltunen Thoren M."/>
            <person name="Johannesson H."/>
        </authorList>
    </citation>
    <scope>NUCLEOTIDE SEQUENCE</scope>
    <source>
        <strain evidence="2">PSN324</strain>
    </source>
</reference>
<evidence type="ECO:0000313" key="3">
    <source>
        <dbReference type="Proteomes" id="UP001321749"/>
    </source>
</evidence>
<gene>
    <name evidence="2" type="ORF">QBC42DRAFT_29073</name>
</gene>
<feature type="region of interest" description="Disordered" evidence="1">
    <location>
        <begin position="206"/>
        <end position="241"/>
    </location>
</feature>
<protein>
    <submittedName>
        <fullName evidence="2">Uncharacterized protein</fullName>
    </submittedName>
</protein>
<feature type="region of interest" description="Disordered" evidence="1">
    <location>
        <begin position="556"/>
        <end position="591"/>
    </location>
</feature>
<dbReference type="EMBL" id="MU864943">
    <property type="protein sequence ID" value="KAK4464949.1"/>
    <property type="molecule type" value="Genomic_DNA"/>
</dbReference>
<feature type="compositionally biased region" description="Polar residues" evidence="1">
    <location>
        <begin position="214"/>
        <end position="225"/>
    </location>
</feature>
<reference evidence="2" key="2">
    <citation type="submission" date="2023-06" db="EMBL/GenBank/DDBJ databases">
        <authorList>
            <consortium name="Lawrence Berkeley National Laboratory"/>
            <person name="Mondo S.J."/>
            <person name="Hensen N."/>
            <person name="Bonometti L."/>
            <person name="Westerberg I."/>
            <person name="Brannstrom I.O."/>
            <person name="Guillou S."/>
            <person name="Cros-Aarteil S."/>
            <person name="Calhoun S."/>
            <person name="Haridas S."/>
            <person name="Kuo A."/>
            <person name="Pangilinan J."/>
            <person name="Riley R."/>
            <person name="Labutti K."/>
            <person name="Andreopoulos B."/>
            <person name="Lipzen A."/>
            <person name="Chen C."/>
            <person name="Yanf M."/>
            <person name="Daum C."/>
            <person name="Ng V."/>
            <person name="Clum A."/>
            <person name="Steindorff A."/>
            <person name="Ohm R."/>
            <person name="Martin F."/>
            <person name="Silar P."/>
            <person name="Natvig D."/>
            <person name="Lalanne C."/>
            <person name="Gautier V."/>
            <person name="Ament-Velasquez S.L."/>
            <person name="Kruys A."/>
            <person name="Hutchinson M.I."/>
            <person name="Powell A.J."/>
            <person name="Barry K."/>
            <person name="Miller A.N."/>
            <person name="Grigoriev I.V."/>
            <person name="Debuchy R."/>
            <person name="Gladieux P."/>
            <person name="Thoren M.H."/>
            <person name="Johannesson H."/>
        </authorList>
    </citation>
    <scope>NUCLEOTIDE SEQUENCE</scope>
    <source>
        <strain evidence="2">PSN324</strain>
    </source>
</reference>
<feature type="compositionally biased region" description="Pro residues" evidence="1">
    <location>
        <begin position="122"/>
        <end position="136"/>
    </location>
</feature>
<dbReference type="Proteomes" id="UP001321749">
    <property type="component" value="Unassembled WGS sequence"/>
</dbReference>
<proteinExistence type="predicted"/>
<evidence type="ECO:0000256" key="1">
    <source>
        <dbReference type="SAM" id="MobiDB-lite"/>
    </source>
</evidence>
<dbReference type="AlphaFoldDB" id="A0AAV9HZ30"/>
<feature type="compositionally biased region" description="Acidic residues" evidence="1">
    <location>
        <begin position="567"/>
        <end position="578"/>
    </location>
</feature>
<organism evidence="2 3">
    <name type="scientific">Cladorrhinum samala</name>
    <dbReference type="NCBI Taxonomy" id="585594"/>
    <lineage>
        <taxon>Eukaryota</taxon>
        <taxon>Fungi</taxon>
        <taxon>Dikarya</taxon>
        <taxon>Ascomycota</taxon>
        <taxon>Pezizomycotina</taxon>
        <taxon>Sordariomycetes</taxon>
        <taxon>Sordariomycetidae</taxon>
        <taxon>Sordariales</taxon>
        <taxon>Podosporaceae</taxon>
        <taxon>Cladorrhinum</taxon>
    </lineage>
</organism>
<feature type="compositionally biased region" description="Polar residues" evidence="1">
    <location>
        <begin position="421"/>
        <end position="434"/>
    </location>
</feature>
<feature type="region of interest" description="Disordered" evidence="1">
    <location>
        <begin position="75"/>
        <end position="192"/>
    </location>
</feature>
<evidence type="ECO:0000313" key="2">
    <source>
        <dbReference type="EMBL" id="KAK4464949.1"/>
    </source>
</evidence>
<accession>A0AAV9HZ30</accession>
<comment type="caution">
    <text evidence="2">The sequence shown here is derived from an EMBL/GenBank/DDBJ whole genome shotgun (WGS) entry which is preliminary data.</text>
</comment>
<sequence>MAAGPRTEARSLSAINYIAANPPQYPHHPEVRESLTLYLSRVPGTQDIILSTLRPHRKNVTAEDIANSLYYIHLDSPEDGPPPKLPPRSRMDGISTRSSNESARSAIPRKPLPTSAKVLSPASPPFPAPPQSPPYRPEFENSGPVVVEQPTPVEGAVEGYRPNSTFDQHQAGPPSMPPPHGVPGSPPTTMPIERSEIGTRQETGHIASHPAPHFQTQPRPSTPNYPGSAPHYSRVVSPSSQLHQYRIQSPNRTGRRPASMTFSLTIIRRDPSSGSQVNVGKITSFATNIPTPDQADPTLDTDNMGVAFGSQKLNIHIATSGYAKYRGMPSRASADAQSQAFAQMIQNGGKDRPVNVSGLAAAPVEEGFNRQVAMAYSGGWKAGIKKAFQKRERANTTGGSPEVPQSPEDNAAPKPLHHRTGSASTVGSNHSASGEESGIITQPGPGLRPRGYFFLSPWEGRCEFRTSANGRSLKLGHVIDSTTKFQFDPREVAQNIQNAPTMGRSRGDELQAVLLGTKPVSELRFNLPSQGDFFGARKKDAESQNRSSRLSKQFANLLHREPKSSDEEWSDDDDDGDMDLGKEHAGGGHSGRKVKLGKLIIHDEGLKMLDLVVAANVGVWWTTWSRTES</sequence>
<name>A0AAV9HZ30_9PEZI</name>
<keyword evidence="3" id="KW-1185">Reference proteome</keyword>